<evidence type="ECO:0000313" key="2">
    <source>
        <dbReference type="EMBL" id="MFD0726995.1"/>
    </source>
</evidence>
<organism evidence="2 3">
    <name type="scientific">Lysobacter brunescens</name>
    <dbReference type="NCBI Taxonomy" id="262323"/>
    <lineage>
        <taxon>Bacteria</taxon>
        <taxon>Pseudomonadati</taxon>
        <taxon>Pseudomonadota</taxon>
        <taxon>Gammaproteobacteria</taxon>
        <taxon>Lysobacterales</taxon>
        <taxon>Lysobacteraceae</taxon>
        <taxon>Lysobacter</taxon>
    </lineage>
</organism>
<evidence type="ECO:0000313" key="3">
    <source>
        <dbReference type="Proteomes" id="UP001597110"/>
    </source>
</evidence>
<keyword evidence="3" id="KW-1185">Reference proteome</keyword>
<comment type="caution">
    <text evidence="2">The sequence shown here is derived from an EMBL/GenBank/DDBJ whole genome shotgun (WGS) entry which is preliminary data.</text>
</comment>
<reference evidence="3" key="1">
    <citation type="journal article" date="2019" name="Int. J. Syst. Evol. Microbiol.">
        <title>The Global Catalogue of Microorganisms (GCM) 10K type strain sequencing project: providing services to taxonomists for standard genome sequencing and annotation.</title>
        <authorList>
            <consortium name="The Broad Institute Genomics Platform"/>
            <consortium name="The Broad Institute Genome Sequencing Center for Infectious Disease"/>
            <person name="Wu L."/>
            <person name="Ma J."/>
        </authorList>
    </citation>
    <scope>NUCLEOTIDE SEQUENCE [LARGE SCALE GENOMIC DNA]</scope>
    <source>
        <strain evidence="3">CCUG 55585</strain>
    </source>
</reference>
<protein>
    <submittedName>
        <fullName evidence="2">Uncharacterized protein</fullName>
    </submittedName>
</protein>
<gene>
    <name evidence="2" type="ORF">ACFQ0E_15460</name>
</gene>
<name>A0ABW2YFJ4_9GAMM</name>
<evidence type="ECO:0000256" key="1">
    <source>
        <dbReference type="SAM" id="MobiDB-lite"/>
    </source>
</evidence>
<dbReference type="EMBL" id="JBHTIF010000003">
    <property type="protein sequence ID" value="MFD0726995.1"/>
    <property type="molecule type" value="Genomic_DNA"/>
</dbReference>
<feature type="region of interest" description="Disordered" evidence="1">
    <location>
        <begin position="1"/>
        <end position="32"/>
    </location>
</feature>
<feature type="compositionally biased region" description="Basic and acidic residues" evidence="1">
    <location>
        <begin position="19"/>
        <end position="29"/>
    </location>
</feature>
<dbReference type="Proteomes" id="UP001597110">
    <property type="component" value="Unassembled WGS sequence"/>
</dbReference>
<sequence>MTQIHHTHAGELPPCGEGHPARHIEDRRSAQAGGGHFIECQCRKTAKHPTFEEAAKEWCGALRARVPRWVQREREDAKVLQFVLPLAGRKP</sequence>
<dbReference type="RefSeq" id="WP_386825321.1">
    <property type="nucleotide sequence ID" value="NZ_JBHTIF010000003.1"/>
</dbReference>
<accession>A0ABW2YFJ4</accession>
<proteinExistence type="predicted"/>